<dbReference type="PROSITE" id="PS50929">
    <property type="entry name" value="ABC_TM1F"/>
    <property type="match status" value="1"/>
</dbReference>
<organism evidence="13 14">
    <name type="scientific">Eiseniibacteriota bacterium</name>
    <dbReference type="NCBI Taxonomy" id="2212470"/>
    <lineage>
        <taxon>Bacteria</taxon>
        <taxon>Candidatus Eiseniibacteriota</taxon>
    </lineage>
</organism>
<keyword evidence="8 10" id="KW-0472">Membrane</keyword>
<proteinExistence type="predicted"/>
<dbReference type="AlphaFoldDB" id="A0A538U6M5"/>
<evidence type="ECO:0000256" key="8">
    <source>
        <dbReference type="ARBA" id="ARBA00023136"/>
    </source>
</evidence>
<protein>
    <submittedName>
        <fullName evidence="13">ABC transporter ATP-binding protein</fullName>
    </submittedName>
</protein>
<gene>
    <name evidence="13" type="ORF">E6K81_09800</name>
</gene>
<dbReference type="GO" id="GO:0005886">
    <property type="term" value="C:plasma membrane"/>
    <property type="evidence" value="ECO:0007669"/>
    <property type="project" value="UniProtKB-SubCell"/>
</dbReference>
<dbReference type="GO" id="GO:0005524">
    <property type="term" value="F:ATP binding"/>
    <property type="evidence" value="ECO:0007669"/>
    <property type="project" value="UniProtKB-KW"/>
</dbReference>
<dbReference type="PANTHER" id="PTHR24221">
    <property type="entry name" value="ATP-BINDING CASSETTE SUB-FAMILY B"/>
    <property type="match status" value="1"/>
</dbReference>
<evidence type="ECO:0000256" key="5">
    <source>
        <dbReference type="ARBA" id="ARBA00022741"/>
    </source>
</evidence>
<dbReference type="Gene3D" id="1.20.1560.10">
    <property type="entry name" value="ABC transporter type 1, transmembrane domain"/>
    <property type="match status" value="1"/>
</dbReference>
<evidence type="ECO:0000256" key="9">
    <source>
        <dbReference type="SAM" id="MobiDB-lite"/>
    </source>
</evidence>
<dbReference type="EMBL" id="VBPB01000157">
    <property type="protein sequence ID" value="TMQ71554.1"/>
    <property type="molecule type" value="Genomic_DNA"/>
</dbReference>
<comment type="caution">
    <text evidence="13">The sequence shown here is derived from an EMBL/GenBank/DDBJ whole genome shotgun (WGS) entry which is preliminary data.</text>
</comment>
<evidence type="ECO:0000313" key="13">
    <source>
        <dbReference type="EMBL" id="TMQ71554.1"/>
    </source>
</evidence>
<dbReference type="SMART" id="SM00382">
    <property type="entry name" value="AAA"/>
    <property type="match status" value="1"/>
</dbReference>
<evidence type="ECO:0000256" key="4">
    <source>
        <dbReference type="ARBA" id="ARBA00022692"/>
    </source>
</evidence>
<dbReference type="InterPro" id="IPR003439">
    <property type="entry name" value="ABC_transporter-like_ATP-bd"/>
</dbReference>
<evidence type="ECO:0000256" key="3">
    <source>
        <dbReference type="ARBA" id="ARBA00022475"/>
    </source>
</evidence>
<evidence type="ECO:0000259" key="12">
    <source>
        <dbReference type="PROSITE" id="PS50929"/>
    </source>
</evidence>
<dbReference type="InterPro" id="IPR003593">
    <property type="entry name" value="AAA+_ATPase"/>
</dbReference>
<comment type="subcellular location">
    <subcellularLocation>
        <location evidence="1">Cell membrane</location>
        <topology evidence="1">Multi-pass membrane protein</topology>
    </subcellularLocation>
</comment>
<dbReference type="GO" id="GO:0034040">
    <property type="term" value="F:ATPase-coupled lipid transmembrane transporter activity"/>
    <property type="evidence" value="ECO:0007669"/>
    <property type="project" value="TreeGrafter"/>
</dbReference>
<reference evidence="13 14" key="1">
    <citation type="journal article" date="2019" name="Nat. Microbiol.">
        <title>Mediterranean grassland soil C-N compound turnover is dependent on rainfall and depth, and is mediated by genomically divergent microorganisms.</title>
        <authorList>
            <person name="Diamond S."/>
            <person name="Andeer P.F."/>
            <person name="Li Z."/>
            <person name="Crits-Christoph A."/>
            <person name="Burstein D."/>
            <person name="Anantharaman K."/>
            <person name="Lane K.R."/>
            <person name="Thomas B.C."/>
            <person name="Pan C."/>
            <person name="Northen T.R."/>
            <person name="Banfield J.F."/>
        </authorList>
    </citation>
    <scope>NUCLEOTIDE SEQUENCE [LARGE SCALE GENOMIC DNA]</scope>
    <source>
        <strain evidence="13">WS_11</strain>
    </source>
</reference>
<dbReference type="Proteomes" id="UP000319771">
    <property type="component" value="Unassembled WGS sequence"/>
</dbReference>
<dbReference type="CDD" id="cd18564">
    <property type="entry name" value="ABC_6TM_exporter_like"/>
    <property type="match status" value="1"/>
</dbReference>
<evidence type="ECO:0000313" key="14">
    <source>
        <dbReference type="Proteomes" id="UP000319771"/>
    </source>
</evidence>
<dbReference type="PANTHER" id="PTHR24221:SF468">
    <property type="entry name" value="ABC TRANSPORTER"/>
    <property type="match status" value="1"/>
</dbReference>
<evidence type="ECO:0000256" key="2">
    <source>
        <dbReference type="ARBA" id="ARBA00022448"/>
    </source>
</evidence>
<keyword evidence="5" id="KW-0547">Nucleotide-binding</keyword>
<dbReference type="InterPro" id="IPR017871">
    <property type="entry name" value="ABC_transporter-like_CS"/>
</dbReference>
<dbReference type="SUPFAM" id="SSF90123">
    <property type="entry name" value="ABC transporter transmembrane region"/>
    <property type="match status" value="1"/>
</dbReference>
<dbReference type="PROSITE" id="PS50893">
    <property type="entry name" value="ABC_TRANSPORTER_2"/>
    <property type="match status" value="1"/>
</dbReference>
<dbReference type="InterPro" id="IPR011527">
    <property type="entry name" value="ABC1_TM_dom"/>
</dbReference>
<keyword evidence="6 13" id="KW-0067">ATP-binding</keyword>
<evidence type="ECO:0000256" key="10">
    <source>
        <dbReference type="SAM" id="Phobius"/>
    </source>
</evidence>
<dbReference type="InterPro" id="IPR039421">
    <property type="entry name" value="Type_1_exporter"/>
</dbReference>
<dbReference type="SUPFAM" id="SSF52540">
    <property type="entry name" value="P-loop containing nucleoside triphosphate hydrolases"/>
    <property type="match status" value="1"/>
</dbReference>
<dbReference type="Gene3D" id="3.40.50.300">
    <property type="entry name" value="P-loop containing nucleotide triphosphate hydrolases"/>
    <property type="match status" value="1"/>
</dbReference>
<feature type="transmembrane region" description="Helical" evidence="10">
    <location>
        <begin position="31"/>
        <end position="49"/>
    </location>
</feature>
<evidence type="ECO:0000256" key="7">
    <source>
        <dbReference type="ARBA" id="ARBA00022989"/>
    </source>
</evidence>
<evidence type="ECO:0000259" key="11">
    <source>
        <dbReference type="PROSITE" id="PS50893"/>
    </source>
</evidence>
<dbReference type="GO" id="GO:0140359">
    <property type="term" value="F:ABC-type transporter activity"/>
    <property type="evidence" value="ECO:0007669"/>
    <property type="project" value="InterPro"/>
</dbReference>
<evidence type="ECO:0000256" key="1">
    <source>
        <dbReference type="ARBA" id="ARBA00004651"/>
    </source>
</evidence>
<sequence length="626" mass="68299">MSGPHQGSAGIRWPSVTRVYRVFGRHYRDHLRGIAIAYLGLSLTVVFALLSPWPLKLILDHVVLGAPLPARVRFLERVAGSDRIALLGVLVAAFVLVRMSDSLAGYLHKVGLLTVGEKLSRDVRNRIFAHLQRLSMAFHGRAATGDLVYRMASDVGDLRVLMIEVPDLMLYRLLTLASHAALMLALEWRLALVSFAMLPALYAFNRTTGEGVKAAARRKRAKESDVANAVLENVTTMALIQAYGRQDLEEERFRAETRASLEFSLAAMRLSKVFKRTSDLLIALGTCAVVYVGGRLALSGAILPGTLVLFAVYLKNLYKPVDKIAEMVLDIASAQASGERLADLAECELVMEDAPDAVDLPRPAGRIVFEGVRFRYRPDTLALDDVTFTLEPGERVALVGPNGAGKSTLVALLLRFHDPEAGRITIDGHDLRAVKLASLRRHIGVVFQGASLFERSVRDNIAFGKPDATEEEIVRAARLAQADAFITRQPSGYDAKIAEGGDNLSGGERQRLNIARAIVRDAPVVVLDEPATALDPRTASRVQRALDELTRGRTSIVVAHRLTTVAGADKVLVLDRGRVAAFGTPAEAMRQSPWYRTLVQVHDSERAHPETCPPAAAAASGEERCR</sequence>
<dbReference type="FunFam" id="3.40.50.300:FF:000221">
    <property type="entry name" value="Multidrug ABC transporter ATP-binding protein"/>
    <property type="match status" value="1"/>
</dbReference>
<dbReference type="PROSITE" id="PS00211">
    <property type="entry name" value="ABC_TRANSPORTER_1"/>
    <property type="match status" value="1"/>
</dbReference>
<dbReference type="Pfam" id="PF00005">
    <property type="entry name" value="ABC_tran"/>
    <property type="match status" value="1"/>
</dbReference>
<feature type="region of interest" description="Disordered" evidence="9">
    <location>
        <begin position="605"/>
        <end position="626"/>
    </location>
</feature>
<keyword evidence="4 10" id="KW-0812">Transmembrane</keyword>
<dbReference type="Pfam" id="PF00664">
    <property type="entry name" value="ABC_membrane"/>
    <property type="match status" value="1"/>
</dbReference>
<accession>A0A538U6M5</accession>
<name>A0A538U6M5_UNCEI</name>
<dbReference type="GO" id="GO:0016887">
    <property type="term" value="F:ATP hydrolysis activity"/>
    <property type="evidence" value="ECO:0007669"/>
    <property type="project" value="InterPro"/>
</dbReference>
<dbReference type="InterPro" id="IPR027417">
    <property type="entry name" value="P-loop_NTPase"/>
</dbReference>
<feature type="domain" description="ABC transmembrane type-1" evidence="12">
    <location>
        <begin position="39"/>
        <end position="333"/>
    </location>
</feature>
<keyword evidence="7 10" id="KW-1133">Transmembrane helix</keyword>
<dbReference type="InterPro" id="IPR036640">
    <property type="entry name" value="ABC1_TM_sf"/>
</dbReference>
<keyword evidence="3" id="KW-1003">Cell membrane</keyword>
<evidence type="ECO:0000256" key="6">
    <source>
        <dbReference type="ARBA" id="ARBA00022840"/>
    </source>
</evidence>
<feature type="domain" description="ABC transporter" evidence="11">
    <location>
        <begin position="367"/>
        <end position="601"/>
    </location>
</feature>
<keyword evidence="2" id="KW-0813">Transport</keyword>